<evidence type="ECO:0000313" key="7">
    <source>
        <dbReference type="Proteomes" id="UP001081283"/>
    </source>
</evidence>
<dbReference type="NCBIfam" id="NF009407">
    <property type="entry name" value="PRK12768.1"/>
    <property type="match status" value="1"/>
</dbReference>
<dbReference type="RefSeq" id="WP_267611067.1">
    <property type="nucleotide sequence ID" value="NZ_JAOVZQ010000001.1"/>
</dbReference>
<evidence type="ECO:0000256" key="5">
    <source>
        <dbReference type="SAM" id="Phobius"/>
    </source>
</evidence>
<name>A0ABT3YB17_9HYPH</name>
<proteinExistence type="predicted"/>
<gene>
    <name evidence="6" type="ORF">OEG82_03385</name>
</gene>
<keyword evidence="4 5" id="KW-0472">Membrane</keyword>
<feature type="transmembrane region" description="Helical" evidence="5">
    <location>
        <begin position="65"/>
        <end position="98"/>
    </location>
</feature>
<reference evidence="6" key="1">
    <citation type="submission" date="2022-10" db="EMBL/GenBank/DDBJ databases">
        <title>Hoeflea sp. J2-29, isolated from marine algae.</title>
        <authorList>
            <person name="Kristyanto S."/>
            <person name="Kim J.M."/>
            <person name="Jeon C.O."/>
        </authorList>
    </citation>
    <scope>NUCLEOTIDE SEQUENCE</scope>
    <source>
        <strain evidence="6">J2-29</strain>
    </source>
</reference>
<feature type="transmembrane region" description="Helical" evidence="5">
    <location>
        <begin position="21"/>
        <end position="45"/>
    </location>
</feature>
<evidence type="ECO:0000256" key="1">
    <source>
        <dbReference type="ARBA" id="ARBA00004141"/>
    </source>
</evidence>
<comment type="caution">
    <text evidence="6">The sequence shown here is derived from an EMBL/GenBank/DDBJ whole genome shotgun (WGS) entry which is preliminary data.</text>
</comment>
<sequence>MIIEAARLSGSNLLSAASRSVLFKSLGLTILLLIGLWFGLGELFAMTAMPWLEALLPGLPDWAGWAGTLAAIIAGIGLALVLALFIAPVTAAMAGLYLDEIAEVIEARDYPADQPGRPMPLGQSIRQSLGFLLVVGLGNLFALVLLIVPGINLVAFFVVNGYLLGREFFEFAAMRFMSPADAKRLRARNSTTVFFAGLIIAGFLSVPLLNLLTPMFAAGMMVHLNKMIAAKGGGLSRQWREA</sequence>
<evidence type="ECO:0000313" key="6">
    <source>
        <dbReference type="EMBL" id="MCY0093080.1"/>
    </source>
</evidence>
<evidence type="ECO:0000256" key="4">
    <source>
        <dbReference type="ARBA" id="ARBA00023136"/>
    </source>
</evidence>
<keyword evidence="2 5" id="KW-0812">Transmembrane</keyword>
<keyword evidence="3 5" id="KW-1133">Transmembrane helix</keyword>
<organism evidence="6 7">
    <name type="scientific">Hoeflea ulvae</name>
    <dbReference type="NCBI Taxonomy" id="2983764"/>
    <lineage>
        <taxon>Bacteria</taxon>
        <taxon>Pseudomonadati</taxon>
        <taxon>Pseudomonadota</taxon>
        <taxon>Alphaproteobacteria</taxon>
        <taxon>Hyphomicrobiales</taxon>
        <taxon>Rhizobiaceae</taxon>
        <taxon>Hoeflea</taxon>
    </lineage>
</organism>
<evidence type="ECO:0000256" key="2">
    <source>
        <dbReference type="ARBA" id="ARBA00022692"/>
    </source>
</evidence>
<protein>
    <submittedName>
        <fullName evidence="6">Sulfate transporter family protein</fullName>
    </submittedName>
</protein>
<feature type="transmembrane region" description="Helical" evidence="5">
    <location>
        <begin position="193"/>
        <end position="217"/>
    </location>
</feature>
<dbReference type="InterPro" id="IPR059112">
    <property type="entry name" value="CysZ/EI24"/>
</dbReference>
<dbReference type="Pfam" id="PF07264">
    <property type="entry name" value="EI24"/>
    <property type="match status" value="1"/>
</dbReference>
<keyword evidence="7" id="KW-1185">Reference proteome</keyword>
<comment type="subcellular location">
    <subcellularLocation>
        <location evidence="1">Membrane</location>
        <topology evidence="1">Multi-pass membrane protein</topology>
    </subcellularLocation>
</comment>
<evidence type="ECO:0000256" key="3">
    <source>
        <dbReference type="ARBA" id="ARBA00022989"/>
    </source>
</evidence>
<feature type="transmembrane region" description="Helical" evidence="5">
    <location>
        <begin position="129"/>
        <end position="148"/>
    </location>
</feature>
<accession>A0ABT3YB17</accession>
<dbReference type="Proteomes" id="UP001081283">
    <property type="component" value="Unassembled WGS sequence"/>
</dbReference>
<dbReference type="EMBL" id="JAOVZQ010000001">
    <property type="protein sequence ID" value="MCY0093080.1"/>
    <property type="molecule type" value="Genomic_DNA"/>
</dbReference>